<evidence type="ECO:0000256" key="6">
    <source>
        <dbReference type="ARBA" id="ARBA00024993"/>
    </source>
</evidence>
<evidence type="ECO:0000256" key="4">
    <source>
        <dbReference type="ARBA" id="ARBA00022723"/>
    </source>
</evidence>
<dbReference type="InterPro" id="IPR036874">
    <property type="entry name" value="Carbonic_anhydrase_sf"/>
</dbReference>
<keyword evidence="5" id="KW-0862">Zinc</keyword>
<comment type="similarity">
    <text evidence="2">Belongs to the beta-class carbonic anhydrase family.</text>
</comment>
<dbReference type="InterPro" id="IPR001765">
    <property type="entry name" value="Carbonic_anhydrase"/>
</dbReference>
<evidence type="ECO:0000256" key="2">
    <source>
        <dbReference type="ARBA" id="ARBA00006217"/>
    </source>
</evidence>
<comment type="catalytic activity">
    <reaction evidence="7">
        <text>hydrogencarbonate + H(+) = CO2 + H2O</text>
        <dbReference type="Rhea" id="RHEA:10748"/>
        <dbReference type="ChEBI" id="CHEBI:15377"/>
        <dbReference type="ChEBI" id="CHEBI:15378"/>
        <dbReference type="ChEBI" id="CHEBI:16526"/>
        <dbReference type="ChEBI" id="CHEBI:17544"/>
        <dbReference type="EC" id="4.2.1.1"/>
    </reaction>
</comment>
<evidence type="ECO:0000256" key="1">
    <source>
        <dbReference type="ARBA" id="ARBA00001947"/>
    </source>
</evidence>
<dbReference type="PANTHER" id="PTHR43175:SF3">
    <property type="entry name" value="CARBON DISULFIDE HYDROLASE"/>
    <property type="match status" value="1"/>
</dbReference>
<comment type="function">
    <text evidence="6">Catalyzes the reversible hydration of carbon dioxide to form bicarbonate.</text>
</comment>
<dbReference type="SUPFAM" id="SSF53056">
    <property type="entry name" value="beta-carbonic anhydrase, cab"/>
    <property type="match status" value="1"/>
</dbReference>
<keyword evidence="9" id="KW-1185">Reference proteome</keyword>
<dbReference type="SMART" id="SM00947">
    <property type="entry name" value="Pro_CA"/>
    <property type="match status" value="1"/>
</dbReference>
<dbReference type="Proteomes" id="UP001596119">
    <property type="component" value="Unassembled WGS sequence"/>
</dbReference>
<evidence type="ECO:0000313" key="9">
    <source>
        <dbReference type="Proteomes" id="UP001596119"/>
    </source>
</evidence>
<dbReference type="Pfam" id="PF00484">
    <property type="entry name" value="Pro_CA"/>
    <property type="match status" value="1"/>
</dbReference>
<keyword evidence="4" id="KW-0479">Metal-binding</keyword>
<evidence type="ECO:0000256" key="5">
    <source>
        <dbReference type="ARBA" id="ARBA00022833"/>
    </source>
</evidence>
<sequence length="164" mass="17372">MSNDELLARHADGGAAACAEAAQGLPAPPSLHTLIVTCMDARIDPVALFGIRPGEAHVLRNAGGIVTDDVVRSVTISQRELGTRTVYVVQHKGCGMATFTDPEFVAKLREECGAAPEWAPGSFADPAESVRQGVARLTDSPFTVPDMEIRGFVLDLGTFDLEPV</sequence>
<accession>A0ABW1IGB8</accession>
<dbReference type="EC" id="4.2.1.1" evidence="3"/>
<proteinExistence type="inferred from homology"/>
<evidence type="ECO:0000256" key="3">
    <source>
        <dbReference type="ARBA" id="ARBA00012925"/>
    </source>
</evidence>
<gene>
    <name evidence="8" type="ORF">ACFQH9_25970</name>
</gene>
<evidence type="ECO:0000256" key="7">
    <source>
        <dbReference type="ARBA" id="ARBA00048348"/>
    </source>
</evidence>
<dbReference type="CDD" id="cd03379">
    <property type="entry name" value="beta_CA_cladeD"/>
    <property type="match status" value="1"/>
</dbReference>
<evidence type="ECO:0000313" key="8">
    <source>
        <dbReference type="EMBL" id="MFC5951716.1"/>
    </source>
</evidence>
<comment type="caution">
    <text evidence="8">The sequence shown here is derived from an EMBL/GenBank/DDBJ whole genome shotgun (WGS) entry which is preliminary data.</text>
</comment>
<dbReference type="RefSeq" id="WP_379569929.1">
    <property type="nucleotide sequence ID" value="NZ_JBHSQK010000081.1"/>
</dbReference>
<protein>
    <recommendedName>
        <fullName evidence="3">carbonic anhydrase</fullName>
        <ecNumber evidence="3">4.2.1.1</ecNumber>
    </recommendedName>
</protein>
<name>A0ABW1IGB8_9PSEU</name>
<dbReference type="EMBL" id="JBHSQK010000081">
    <property type="protein sequence ID" value="MFC5951716.1"/>
    <property type="molecule type" value="Genomic_DNA"/>
</dbReference>
<organism evidence="8 9">
    <name type="scientific">Pseudonocardia lutea</name>
    <dbReference type="NCBI Taxonomy" id="2172015"/>
    <lineage>
        <taxon>Bacteria</taxon>
        <taxon>Bacillati</taxon>
        <taxon>Actinomycetota</taxon>
        <taxon>Actinomycetes</taxon>
        <taxon>Pseudonocardiales</taxon>
        <taxon>Pseudonocardiaceae</taxon>
        <taxon>Pseudonocardia</taxon>
    </lineage>
</organism>
<dbReference type="Gene3D" id="3.40.1050.10">
    <property type="entry name" value="Carbonic anhydrase"/>
    <property type="match status" value="1"/>
</dbReference>
<dbReference type="PANTHER" id="PTHR43175">
    <property type="entry name" value="CARBONIC ANHYDRASE"/>
    <property type="match status" value="1"/>
</dbReference>
<reference evidence="9" key="1">
    <citation type="journal article" date="2019" name="Int. J. Syst. Evol. Microbiol.">
        <title>The Global Catalogue of Microorganisms (GCM) 10K type strain sequencing project: providing services to taxonomists for standard genome sequencing and annotation.</title>
        <authorList>
            <consortium name="The Broad Institute Genomics Platform"/>
            <consortium name="The Broad Institute Genome Sequencing Center for Infectious Disease"/>
            <person name="Wu L."/>
            <person name="Ma J."/>
        </authorList>
    </citation>
    <scope>NUCLEOTIDE SEQUENCE [LARGE SCALE GENOMIC DNA]</scope>
    <source>
        <strain evidence="9">CGMCC 4.7397</strain>
    </source>
</reference>
<comment type="cofactor">
    <cofactor evidence="1">
        <name>Zn(2+)</name>
        <dbReference type="ChEBI" id="CHEBI:29105"/>
    </cofactor>
</comment>